<reference evidence="11" key="1">
    <citation type="submission" date="2020-10" db="EMBL/GenBank/DDBJ databases">
        <authorList>
            <person name="Gilroy R."/>
        </authorList>
    </citation>
    <scope>NUCLEOTIDE SEQUENCE</scope>
    <source>
        <strain evidence="11">ChiGjej2B2-16831</strain>
    </source>
</reference>
<evidence type="ECO:0000256" key="7">
    <source>
        <dbReference type="HAMAP-Rule" id="MF_01217"/>
    </source>
</evidence>
<organism evidence="11 12">
    <name type="scientific">Candidatus Aphodomorpha intestinavium</name>
    <dbReference type="NCBI Taxonomy" id="2840672"/>
    <lineage>
        <taxon>Bacteria</taxon>
        <taxon>Bacillati</taxon>
        <taxon>Bacillota</taxon>
        <taxon>Clostridia</taxon>
        <taxon>Eubacteriales</taxon>
        <taxon>Candidatus Aphodomorpha</taxon>
    </lineage>
</organism>
<dbReference type="GO" id="GO:0009245">
    <property type="term" value="P:lipid A biosynthetic process"/>
    <property type="evidence" value="ECO:0007669"/>
    <property type="project" value="TreeGrafter"/>
</dbReference>
<evidence type="ECO:0000256" key="2">
    <source>
        <dbReference type="ARBA" id="ARBA00022516"/>
    </source>
</evidence>
<dbReference type="PANTHER" id="PTHR20863:SF76">
    <property type="entry name" value="CARRIER DOMAIN-CONTAINING PROTEIN"/>
    <property type="match status" value="1"/>
</dbReference>
<evidence type="ECO:0000313" key="11">
    <source>
        <dbReference type="EMBL" id="HIU93709.1"/>
    </source>
</evidence>
<evidence type="ECO:0000256" key="1">
    <source>
        <dbReference type="ARBA" id="ARBA00022450"/>
    </source>
</evidence>
<comment type="subcellular location">
    <subcellularLocation>
        <location evidence="7">Cytoplasm</location>
    </subcellularLocation>
</comment>
<keyword evidence="2 7" id="KW-0444">Lipid biosynthesis</keyword>
<sequence length="73" mass="8484">MFDKVREIIARQLGIEPETISMESRLIDDLKADSLDIVELVMDLEQEFDVEIPDEDLPKVQTVADIVHFLEQR</sequence>
<evidence type="ECO:0000256" key="9">
    <source>
        <dbReference type="RuleBase" id="RU003545"/>
    </source>
</evidence>
<dbReference type="InterPro" id="IPR009081">
    <property type="entry name" value="PP-bd_ACP"/>
</dbReference>
<evidence type="ECO:0000256" key="3">
    <source>
        <dbReference type="ARBA" id="ARBA00022553"/>
    </source>
</evidence>
<name>A0A9D1N2U1_9FIRM</name>
<accession>A0A9D1N2U1</accession>
<dbReference type="GO" id="GO:0000036">
    <property type="term" value="F:acyl carrier activity"/>
    <property type="evidence" value="ECO:0007669"/>
    <property type="project" value="UniProtKB-UniRule"/>
</dbReference>
<dbReference type="NCBIfam" id="NF002148">
    <property type="entry name" value="PRK00982.1-2"/>
    <property type="match status" value="1"/>
</dbReference>
<gene>
    <name evidence="7 11" type="primary">acpP</name>
    <name evidence="11" type="ORF">IAD24_00980</name>
</gene>
<dbReference type="HAMAP" id="MF_01217">
    <property type="entry name" value="Acyl_carrier"/>
    <property type="match status" value="1"/>
</dbReference>
<comment type="similarity">
    <text evidence="7">Belongs to the acyl carrier protein (ACP) family.</text>
</comment>
<comment type="PTM">
    <text evidence="7">4'-phosphopantetheine is transferred from CoA to a specific serine of apo-ACP by AcpS. This modification is essential for activity because fatty acids are bound in thioester linkage to the sulfhydryl of the prosthetic group.</text>
</comment>
<keyword evidence="6 7" id="KW-0275">Fatty acid biosynthesis</keyword>
<feature type="modified residue" description="O-(pantetheine 4'-phosphoryl)serine" evidence="7">
    <location>
        <position position="34"/>
    </location>
</feature>
<keyword evidence="4 7" id="KW-0276">Fatty acid metabolism</keyword>
<evidence type="ECO:0000259" key="10">
    <source>
        <dbReference type="PROSITE" id="PS50075"/>
    </source>
</evidence>
<evidence type="ECO:0000256" key="8">
    <source>
        <dbReference type="NCBIfam" id="TIGR00517"/>
    </source>
</evidence>
<evidence type="ECO:0000256" key="4">
    <source>
        <dbReference type="ARBA" id="ARBA00022832"/>
    </source>
</evidence>
<dbReference type="EMBL" id="DVNZ01000033">
    <property type="protein sequence ID" value="HIU93709.1"/>
    <property type="molecule type" value="Genomic_DNA"/>
</dbReference>
<comment type="pathway">
    <text evidence="7 9">Lipid metabolism; fatty acid biosynthesis.</text>
</comment>
<evidence type="ECO:0000256" key="6">
    <source>
        <dbReference type="ARBA" id="ARBA00023160"/>
    </source>
</evidence>
<protein>
    <recommendedName>
        <fullName evidence="7 8">Acyl carrier protein</fullName>
        <shortName evidence="7">ACP</shortName>
    </recommendedName>
</protein>
<comment type="PTM">
    <text evidence="9">4'-phosphopantetheine is transferred from CoA to a specific serine of apo-ACP by acpS.</text>
</comment>
<dbReference type="NCBIfam" id="NF002150">
    <property type="entry name" value="PRK00982.1-4"/>
    <property type="match status" value="1"/>
</dbReference>
<dbReference type="NCBIfam" id="TIGR00517">
    <property type="entry name" value="acyl_carrier"/>
    <property type="match status" value="1"/>
</dbReference>
<comment type="function">
    <text evidence="7 9">Carrier of the growing fatty acid chain in fatty acid biosynthesis.</text>
</comment>
<dbReference type="PANTHER" id="PTHR20863">
    <property type="entry name" value="ACYL CARRIER PROTEIN"/>
    <property type="match status" value="1"/>
</dbReference>
<dbReference type="GO" id="GO:0005829">
    <property type="term" value="C:cytosol"/>
    <property type="evidence" value="ECO:0007669"/>
    <property type="project" value="TreeGrafter"/>
</dbReference>
<reference evidence="11" key="2">
    <citation type="journal article" date="2021" name="PeerJ">
        <title>Extensive microbial diversity within the chicken gut microbiome revealed by metagenomics and culture.</title>
        <authorList>
            <person name="Gilroy R."/>
            <person name="Ravi A."/>
            <person name="Getino M."/>
            <person name="Pursley I."/>
            <person name="Horton D.L."/>
            <person name="Alikhan N.F."/>
            <person name="Baker D."/>
            <person name="Gharbi K."/>
            <person name="Hall N."/>
            <person name="Watson M."/>
            <person name="Adriaenssens E.M."/>
            <person name="Foster-Nyarko E."/>
            <person name="Jarju S."/>
            <person name="Secka A."/>
            <person name="Antonio M."/>
            <person name="Oren A."/>
            <person name="Chaudhuri R.R."/>
            <person name="La Ragione R."/>
            <person name="Hildebrand F."/>
            <person name="Pallen M.J."/>
        </authorList>
    </citation>
    <scope>NUCLEOTIDE SEQUENCE</scope>
    <source>
        <strain evidence="11">ChiGjej2B2-16831</strain>
    </source>
</reference>
<dbReference type="Gene3D" id="1.10.1200.10">
    <property type="entry name" value="ACP-like"/>
    <property type="match status" value="1"/>
</dbReference>
<dbReference type="GO" id="GO:0000035">
    <property type="term" value="F:acyl binding"/>
    <property type="evidence" value="ECO:0007669"/>
    <property type="project" value="TreeGrafter"/>
</dbReference>
<dbReference type="Proteomes" id="UP000824128">
    <property type="component" value="Unassembled WGS sequence"/>
</dbReference>
<proteinExistence type="inferred from homology"/>
<dbReference type="Pfam" id="PF00550">
    <property type="entry name" value="PP-binding"/>
    <property type="match status" value="1"/>
</dbReference>
<comment type="caution">
    <text evidence="11">The sequence shown here is derived from an EMBL/GenBank/DDBJ whole genome shotgun (WGS) entry which is preliminary data.</text>
</comment>
<keyword evidence="3 7" id="KW-0597">Phosphoprotein</keyword>
<dbReference type="InterPro" id="IPR003231">
    <property type="entry name" value="ACP"/>
</dbReference>
<feature type="domain" description="Carrier" evidence="10">
    <location>
        <begin position="1"/>
        <end position="73"/>
    </location>
</feature>
<dbReference type="GO" id="GO:0016020">
    <property type="term" value="C:membrane"/>
    <property type="evidence" value="ECO:0007669"/>
    <property type="project" value="GOC"/>
</dbReference>
<keyword evidence="5 7" id="KW-0443">Lipid metabolism</keyword>
<keyword evidence="7" id="KW-0963">Cytoplasm</keyword>
<dbReference type="PROSITE" id="PS50075">
    <property type="entry name" value="CARRIER"/>
    <property type="match status" value="1"/>
</dbReference>
<keyword evidence="1 7" id="KW-0596">Phosphopantetheine</keyword>
<dbReference type="InterPro" id="IPR036736">
    <property type="entry name" value="ACP-like_sf"/>
</dbReference>
<evidence type="ECO:0000313" key="12">
    <source>
        <dbReference type="Proteomes" id="UP000824128"/>
    </source>
</evidence>
<dbReference type="AlphaFoldDB" id="A0A9D1N2U1"/>
<dbReference type="SUPFAM" id="SSF47336">
    <property type="entry name" value="ACP-like"/>
    <property type="match status" value="1"/>
</dbReference>
<evidence type="ECO:0000256" key="5">
    <source>
        <dbReference type="ARBA" id="ARBA00023098"/>
    </source>
</evidence>